<dbReference type="Pfam" id="PF02770">
    <property type="entry name" value="Acyl-CoA_dh_M"/>
    <property type="match status" value="1"/>
</dbReference>
<evidence type="ECO:0000256" key="5">
    <source>
        <dbReference type="SAM" id="MobiDB-lite"/>
    </source>
</evidence>
<reference evidence="9" key="2">
    <citation type="submission" date="2021-01" db="EMBL/GenBank/DDBJ databases">
        <authorList>
            <person name="Kang M."/>
        </authorList>
    </citation>
    <scope>NUCLEOTIDE SEQUENCE</scope>
    <source>
        <strain evidence="9">KACC 17527</strain>
    </source>
</reference>
<dbReference type="InterPro" id="IPR006091">
    <property type="entry name" value="Acyl-CoA_Oxase/DH_mid-dom"/>
</dbReference>
<keyword evidence="3" id="KW-0285">Flavoprotein</keyword>
<dbReference type="GO" id="GO:0016627">
    <property type="term" value="F:oxidoreductase activity, acting on the CH-CH group of donors"/>
    <property type="evidence" value="ECO:0007669"/>
    <property type="project" value="InterPro"/>
</dbReference>
<dbReference type="InterPro" id="IPR036250">
    <property type="entry name" value="AcylCo_DH-like_C"/>
</dbReference>
<organism evidence="9 10">
    <name type="scientific">Ramlibacter ginsenosidimutans</name>
    <dbReference type="NCBI Taxonomy" id="502333"/>
    <lineage>
        <taxon>Bacteria</taxon>
        <taxon>Pseudomonadati</taxon>
        <taxon>Pseudomonadota</taxon>
        <taxon>Betaproteobacteria</taxon>
        <taxon>Burkholderiales</taxon>
        <taxon>Comamonadaceae</taxon>
        <taxon>Ramlibacter</taxon>
    </lineage>
</organism>
<dbReference type="InterPro" id="IPR009100">
    <property type="entry name" value="AcylCoA_DH/oxidase_NM_dom_sf"/>
</dbReference>
<name>A0A934TX99_9BURK</name>
<dbReference type="InterPro" id="IPR013786">
    <property type="entry name" value="AcylCoA_DH/ox_N"/>
</dbReference>
<accession>A0A934TX99</accession>
<evidence type="ECO:0000259" key="8">
    <source>
        <dbReference type="Pfam" id="PF02771"/>
    </source>
</evidence>
<keyword evidence="4" id="KW-0274">FAD</keyword>
<evidence type="ECO:0000259" key="7">
    <source>
        <dbReference type="Pfam" id="PF02770"/>
    </source>
</evidence>
<evidence type="ECO:0000313" key="10">
    <source>
        <dbReference type="Proteomes" id="UP000630528"/>
    </source>
</evidence>
<dbReference type="Gene3D" id="2.40.110.10">
    <property type="entry name" value="Butyryl-CoA Dehydrogenase, subunit A, domain 2"/>
    <property type="match status" value="1"/>
</dbReference>
<dbReference type="InterPro" id="IPR046373">
    <property type="entry name" value="Acyl-CoA_Oxase/DH_mid-dom_sf"/>
</dbReference>
<dbReference type="InterPro" id="IPR009075">
    <property type="entry name" value="AcylCo_DH/oxidase_C"/>
</dbReference>
<feature type="domain" description="Acyl-CoA dehydrogenase/oxidase C-terminal" evidence="6">
    <location>
        <begin position="285"/>
        <end position="451"/>
    </location>
</feature>
<feature type="domain" description="Acyl-CoA dehydrogenase/oxidase N-terminal" evidence="8">
    <location>
        <begin position="41"/>
        <end position="158"/>
    </location>
</feature>
<dbReference type="SUPFAM" id="SSF47203">
    <property type="entry name" value="Acyl-CoA dehydrogenase C-terminal domain-like"/>
    <property type="match status" value="1"/>
</dbReference>
<gene>
    <name evidence="9" type="ORF">JJB11_19525</name>
</gene>
<evidence type="ECO:0000313" key="9">
    <source>
        <dbReference type="EMBL" id="MBK6008302.1"/>
    </source>
</evidence>
<dbReference type="Pfam" id="PF02771">
    <property type="entry name" value="Acyl-CoA_dh_N"/>
    <property type="match status" value="1"/>
</dbReference>
<sequence>MDDYRPPVDDHRFLLLDVLHARESLQPLPAFAEADAELLTQVLEEAGRFVGEVVAPLQAAGDHPGCRFEDGRVATPPGFADAYRAFWQAGWPSLSCAPEDGGQGLPWVLEGVLYEMLSAANHGWTMAPGLLHGAYECLKHHGSEELKQRYLAKIASGEWLATMCLTEPHAGSDLGLARTQALPQADGSHRLRGTKIFISGGEHDLTDNIVHLVLAREPGAPPGPKGLSLFLAPKFLPPTLGERPDAGTRNAVVCERIEEKMGLHGSPTCVLRFDDAIGWRVGEPGRGLNAMFVMMNAARLHVALQGIGLLDAAWQKADAYAQERTQMRAPGALRGTGAADPIASHPAVRRILDTERAWVDGLRVLAYRTGVELDLARHAQEPSRRASAQQWCGLLTPVLKAVCTEQGFGGASRCLQVFGGHGYVREWGIEQIVRDARVPMIYEGTNEIQAIDLLVRKVLVDGGEGMFAVLAGLEGEMRASAAAERAHPHLHPAKRQMPFREDPGGPPPEGEGETEAVLARFAELREITKELVAAAALSDTLAYEAADDYLRAVALALFGWAWWTIARTPGADAPRWSQPAAAARLRILPEFDLRLGILRTQCAALRNTVPPRLSVA</sequence>
<comment type="caution">
    <text evidence="9">The sequence shown here is derived from an EMBL/GenBank/DDBJ whole genome shotgun (WGS) entry which is preliminary data.</text>
</comment>
<keyword evidence="10" id="KW-1185">Reference proteome</keyword>
<dbReference type="AlphaFoldDB" id="A0A934TX99"/>
<evidence type="ECO:0000256" key="4">
    <source>
        <dbReference type="ARBA" id="ARBA00022827"/>
    </source>
</evidence>
<protein>
    <submittedName>
        <fullName evidence="9">Acyl-CoA dehydrogenase</fullName>
    </submittedName>
</protein>
<dbReference type="Gene3D" id="1.10.540.10">
    <property type="entry name" value="Acyl-CoA dehydrogenase/oxidase, N-terminal domain"/>
    <property type="match status" value="1"/>
</dbReference>
<dbReference type="Gene3D" id="1.20.140.10">
    <property type="entry name" value="Butyryl-CoA Dehydrogenase, subunit A, domain 3"/>
    <property type="match status" value="1"/>
</dbReference>
<comment type="similarity">
    <text evidence="2">Belongs to the acyl-CoA dehydrogenase family.</text>
</comment>
<dbReference type="SUPFAM" id="SSF56645">
    <property type="entry name" value="Acyl-CoA dehydrogenase NM domain-like"/>
    <property type="match status" value="1"/>
</dbReference>
<dbReference type="InterPro" id="IPR037069">
    <property type="entry name" value="AcylCoA_DH/ox_N_sf"/>
</dbReference>
<evidence type="ECO:0000259" key="6">
    <source>
        <dbReference type="Pfam" id="PF00441"/>
    </source>
</evidence>
<proteinExistence type="inferred from homology"/>
<evidence type="ECO:0000256" key="2">
    <source>
        <dbReference type="ARBA" id="ARBA00009347"/>
    </source>
</evidence>
<dbReference type="GO" id="GO:0050660">
    <property type="term" value="F:flavin adenine dinucleotide binding"/>
    <property type="evidence" value="ECO:0007669"/>
    <property type="project" value="InterPro"/>
</dbReference>
<evidence type="ECO:0000256" key="1">
    <source>
        <dbReference type="ARBA" id="ARBA00001974"/>
    </source>
</evidence>
<reference evidence="9" key="1">
    <citation type="journal article" date="2012" name="J. Microbiol. Biotechnol.">
        <title>Ramlibacter ginsenosidimutans sp. nov., with ginsenoside-converting activity.</title>
        <authorList>
            <person name="Wang L."/>
            <person name="An D.S."/>
            <person name="Kim S.G."/>
            <person name="Jin F.X."/>
            <person name="Kim S.C."/>
            <person name="Lee S.T."/>
            <person name="Im W.T."/>
        </authorList>
    </citation>
    <scope>NUCLEOTIDE SEQUENCE</scope>
    <source>
        <strain evidence="9">KACC 17527</strain>
    </source>
</reference>
<dbReference type="InterPro" id="IPR052166">
    <property type="entry name" value="Diverse_Acyl-CoA_DH"/>
</dbReference>
<feature type="region of interest" description="Disordered" evidence="5">
    <location>
        <begin position="494"/>
        <end position="514"/>
    </location>
</feature>
<dbReference type="RefSeq" id="WP_201175361.1">
    <property type="nucleotide sequence ID" value="NZ_JAEPWM010000009.1"/>
</dbReference>
<dbReference type="PANTHER" id="PTHR42803:SF1">
    <property type="entry name" value="BROAD-SPECIFICITY LINEAR ACYL-COA DEHYDROGENASE FADE5"/>
    <property type="match status" value="1"/>
</dbReference>
<comment type="cofactor">
    <cofactor evidence="1">
        <name>FAD</name>
        <dbReference type="ChEBI" id="CHEBI:57692"/>
    </cofactor>
</comment>
<dbReference type="PANTHER" id="PTHR42803">
    <property type="entry name" value="ACYL-COA DEHYDROGENASE"/>
    <property type="match status" value="1"/>
</dbReference>
<dbReference type="Pfam" id="PF00441">
    <property type="entry name" value="Acyl-CoA_dh_1"/>
    <property type="match status" value="1"/>
</dbReference>
<dbReference type="Proteomes" id="UP000630528">
    <property type="component" value="Unassembled WGS sequence"/>
</dbReference>
<evidence type="ECO:0000256" key="3">
    <source>
        <dbReference type="ARBA" id="ARBA00022630"/>
    </source>
</evidence>
<dbReference type="EMBL" id="JAEPWM010000009">
    <property type="protein sequence ID" value="MBK6008302.1"/>
    <property type="molecule type" value="Genomic_DNA"/>
</dbReference>
<feature type="domain" description="Acyl-CoA oxidase/dehydrogenase middle" evidence="7">
    <location>
        <begin position="163"/>
        <end position="275"/>
    </location>
</feature>